<name>A0A0M3QYA7_DROBS</name>
<dbReference type="AlphaFoldDB" id="A0A0M3QYA7"/>
<evidence type="ECO:0000313" key="2">
    <source>
        <dbReference type="Proteomes" id="UP000494163"/>
    </source>
</evidence>
<dbReference type="PANTHER" id="PTHR20977:SF0">
    <property type="entry name" value="AT13385P-RELATED"/>
    <property type="match status" value="1"/>
</dbReference>
<dbReference type="STRING" id="30019.A0A0M3QYA7"/>
<reference evidence="1 2" key="1">
    <citation type="submission" date="2015-08" db="EMBL/GenBank/DDBJ databases">
        <title>Ancestral chromatin configuration constrains chromatin evolution on differentiating sex chromosomes in Drosophila.</title>
        <authorList>
            <person name="Zhou Q."/>
            <person name="Bachtrog D."/>
        </authorList>
    </citation>
    <scope>NUCLEOTIDE SEQUENCE [LARGE SCALE GENOMIC DNA]</scope>
    <source>
        <tissue evidence="1">Whole larvae</tissue>
    </source>
</reference>
<dbReference type="Pfam" id="PF07248">
    <property type="entry name" value="DUF1431"/>
    <property type="match status" value="1"/>
</dbReference>
<keyword evidence="2" id="KW-1185">Reference proteome</keyword>
<proteinExistence type="predicted"/>
<dbReference type="OrthoDB" id="7812215at2759"/>
<dbReference type="SMART" id="SM00689">
    <property type="entry name" value="DM6"/>
    <property type="match status" value="1"/>
</dbReference>
<accession>A0A0M3QYA7</accession>
<evidence type="ECO:0000313" key="1">
    <source>
        <dbReference type="EMBL" id="ALC47289.1"/>
    </source>
</evidence>
<dbReference type="EMBL" id="CP012526">
    <property type="protein sequence ID" value="ALC47289.1"/>
    <property type="molecule type" value="Genomic_DNA"/>
</dbReference>
<sequence>MYNMYNCLRRGLCRSNVLNAVTLQRLKSGKCGNKKGGKPKCGKINFTCGKPENMAPIKPPGSGKETKLPKPPSIWLNPFCDEDAVYCPFNPRFDDIYYVESDKAKRKYWQTWVSCPPLKMKKKKICCFQKLKHPPMRKRKIKPVTACPQPVDCANERDLKCKKLKRRCHRAGRMPPDCIPTKRPLDCTKPLTPYPSFSECTRMKPGALPLSECICWRTPMLCEAWAEWRKRSMAKVHGK</sequence>
<dbReference type="InterPro" id="IPR006611">
    <property type="entry name" value="DUF1431_DROsp"/>
</dbReference>
<gene>
    <name evidence="1" type="ORF">Dbus_chr3Rg2039</name>
</gene>
<organism evidence="1 2">
    <name type="scientific">Drosophila busckii</name>
    <name type="common">Fruit fly</name>
    <dbReference type="NCBI Taxonomy" id="30019"/>
    <lineage>
        <taxon>Eukaryota</taxon>
        <taxon>Metazoa</taxon>
        <taxon>Ecdysozoa</taxon>
        <taxon>Arthropoda</taxon>
        <taxon>Hexapoda</taxon>
        <taxon>Insecta</taxon>
        <taxon>Pterygota</taxon>
        <taxon>Neoptera</taxon>
        <taxon>Endopterygota</taxon>
        <taxon>Diptera</taxon>
        <taxon>Brachycera</taxon>
        <taxon>Muscomorpha</taxon>
        <taxon>Ephydroidea</taxon>
        <taxon>Drosophilidae</taxon>
        <taxon>Drosophila</taxon>
    </lineage>
</organism>
<protein>
    <submittedName>
        <fullName evidence="1">CG33340</fullName>
    </submittedName>
</protein>
<dbReference type="Proteomes" id="UP000494163">
    <property type="component" value="Chromosome 3R"/>
</dbReference>
<dbReference type="PANTHER" id="PTHR20977">
    <property type="entry name" value="AT13385P-RELATED"/>
    <property type="match status" value="1"/>
</dbReference>
<dbReference type="OMA" id="QTWVSCP"/>